<dbReference type="SUPFAM" id="SSF52540">
    <property type="entry name" value="P-loop containing nucleoside triphosphate hydrolases"/>
    <property type="match status" value="1"/>
</dbReference>
<dbReference type="PROSITE" id="PS00674">
    <property type="entry name" value="AAA"/>
    <property type="match status" value="1"/>
</dbReference>
<comment type="similarity">
    <text evidence="1">Belongs to the AAA ATPase family. BCS1 subfamily.</text>
</comment>
<feature type="domain" description="AAA+ ATPase" evidence="2">
    <location>
        <begin position="258"/>
        <end position="428"/>
    </location>
</feature>
<dbReference type="InterPro" id="IPR027417">
    <property type="entry name" value="P-loop_NTPase"/>
</dbReference>
<name>A0A5J6VM62_9VIRU</name>
<evidence type="ECO:0000256" key="1">
    <source>
        <dbReference type="ARBA" id="ARBA00007448"/>
    </source>
</evidence>
<protein>
    <submittedName>
        <fullName evidence="3">ATPase family protein</fullName>
    </submittedName>
</protein>
<dbReference type="GO" id="GO:0005524">
    <property type="term" value="F:ATP binding"/>
    <property type="evidence" value="ECO:0007669"/>
    <property type="project" value="InterPro"/>
</dbReference>
<dbReference type="Gene3D" id="3.40.50.300">
    <property type="entry name" value="P-loop containing nucleotide triphosphate hydrolases"/>
    <property type="match status" value="1"/>
</dbReference>
<evidence type="ECO:0000313" key="3">
    <source>
        <dbReference type="EMBL" id="QFG74561.1"/>
    </source>
</evidence>
<proteinExistence type="inferred from homology"/>
<dbReference type="InterPro" id="IPR050747">
    <property type="entry name" value="Mitochondrial_chaperone_BCS1"/>
</dbReference>
<reference evidence="3" key="1">
    <citation type="journal article" date="2019" name="Philos. Trans. R. Soc. Lond., B, Biol. Sci.">
        <title>Targeted metagenomic recovery of four divergent viruses reveals shared and distinctive characteristics of giant viruses of marine eukaryotes.</title>
        <authorList>
            <person name="Needham D.M."/>
            <person name="Poirier C."/>
            <person name="Hehenberger E."/>
            <person name="Jimenez V."/>
            <person name="Swalwell J.E."/>
            <person name="Santoro A.E."/>
            <person name="Worden A.Z."/>
        </authorList>
    </citation>
    <scope>NUCLEOTIDE SEQUENCE</scope>
    <source>
        <strain evidence="3">MPacV-611</strain>
    </source>
</reference>
<dbReference type="EMBL" id="MN448289">
    <property type="protein sequence ID" value="QFG74561.1"/>
    <property type="molecule type" value="Genomic_DNA"/>
</dbReference>
<evidence type="ECO:0000259" key="2">
    <source>
        <dbReference type="SMART" id="SM00382"/>
    </source>
</evidence>
<dbReference type="Pfam" id="PF00004">
    <property type="entry name" value="AAA"/>
    <property type="match status" value="1"/>
</dbReference>
<accession>A0A5J6VM62</accession>
<sequence length="483" mass="57729">MNLEYMMYPMILNWLNNLKDGANFTDYILLLFSFIMYNIYSSKTTEKYINIIFDWFDDFFESNKYNTIQFISEEKDSSLRFKALMYHLSSTNNESIRKIKELSQYRWHDDDNDDWVRSESKNWYQVTQKKSFEFKKEIFGNVYYKQIEKTKHNDNIEYKDKCILQLFSKKYSLQELQDFTESCVKEYRKFLKSKTCNQQLLITVNYDKKEECLDVSSTPWESSIEFSNSHFKDKEKYLKIIDFFLNNKDWFIKHGQPYNLGILLRGGPGSGKTRLIKQLINHTKRHAIDIKLNDTFDFNELQKIIHTENIGREFVIPQDERIIIFEDIDAMGESLHCRDMKKKKKKKLEKNMGEKQPDVMFSEMMKSTIESQTKTTNNNLSYFLNILDGLNECSGRIIVMTTNKVEHLDKALIRPGRIDINIEFTNCSLTDICEMSKLYWGDKNTFKENNLKPELDNKYTSAEIINKFRSVQKFDEIKKEFMK</sequence>
<dbReference type="InterPro" id="IPR003959">
    <property type="entry name" value="ATPase_AAA_core"/>
</dbReference>
<dbReference type="PANTHER" id="PTHR23070">
    <property type="entry name" value="BCS1 AAA-TYPE ATPASE"/>
    <property type="match status" value="1"/>
</dbReference>
<dbReference type="GO" id="GO:0016887">
    <property type="term" value="F:ATP hydrolysis activity"/>
    <property type="evidence" value="ECO:0007669"/>
    <property type="project" value="InterPro"/>
</dbReference>
<organism evidence="3">
    <name type="scientific">Megaviridae environmental sample</name>
    <dbReference type="NCBI Taxonomy" id="1737588"/>
    <lineage>
        <taxon>Viruses</taxon>
        <taxon>Varidnaviria</taxon>
        <taxon>Bamfordvirae</taxon>
        <taxon>Nucleocytoviricota</taxon>
        <taxon>Megaviricetes</taxon>
        <taxon>Imitervirales</taxon>
        <taxon>Mimiviridae</taxon>
        <taxon>environmental samples</taxon>
    </lineage>
</organism>
<dbReference type="InterPro" id="IPR003960">
    <property type="entry name" value="ATPase_AAA_CS"/>
</dbReference>
<dbReference type="SMART" id="SM00382">
    <property type="entry name" value="AAA"/>
    <property type="match status" value="1"/>
</dbReference>
<dbReference type="InterPro" id="IPR003593">
    <property type="entry name" value="AAA+_ATPase"/>
</dbReference>